<dbReference type="SUPFAM" id="SSF53822">
    <property type="entry name" value="Periplasmic binding protein-like I"/>
    <property type="match status" value="1"/>
</dbReference>
<evidence type="ECO:0000256" key="2">
    <source>
        <dbReference type="ARBA" id="ARBA00023125"/>
    </source>
</evidence>
<dbReference type="Gene3D" id="3.40.50.2300">
    <property type="match status" value="2"/>
</dbReference>
<evidence type="ECO:0000313" key="6">
    <source>
        <dbReference type="Proteomes" id="UP000244069"/>
    </source>
</evidence>
<dbReference type="SUPFAM" id="SSF47413">
    <property type="entry name" value="lambda repressor-like DNA-binding domains"/>
    <property type="match status" value="1"/>
</dbReference>
<evidence type="ECO:0000256" key="3">
    <source>
        <dbReference type="ARBA" id="ARBA00023163"/>
    </source>
</evidence>
<comment type="caution">
    <text evidence="5">The sequence shown here is derived from an EMBL/GenBank/DDBJ whole genome shotgun (WGS) entry which is preliminary data.</text>
</comment>
<dbReference type="OrthoDB" id="8433438at2"/>
<organism evidence="5 6">
    <name type="scientific">Allosediminivita pacifica</name>
    <dbReference type="NCBI Taxonomy" id="1267769"/>
    <lineage>
        <taxon>Bacteria</taxon>
        <taxon>Pseudomonadati</taxon>
        <taxon>Pseudomonadota</taxon>
        <taxon>Alphaproteobacteria</taxon>
        <taxon>Rhodobacterales</taxon>
        <taxon>Paracoccaceae</taxon>
        <taxon>Allosediminivita</taxon>
    </lineage>
</organism>
<dbReference type="AlphaFoldDB" id="A0A2T6A6K2"/>
<dbReference type="GO" id="GO:0003700">
    <property type="term" value="F:DNA-binding transcription factor activity"/>
    <property type="evidence" value="ECO:0007669"/>
    <property type="project" value="TreeGrafter"/>
</dbReference>
<dbReference type="InterPro" id="IPR028082">
    <property type="entry name" value="Peripla_BP_I"/>
</dbReference>
<evidence type="ECO:0000259" key="4">
    <source>
        <dbReference type="PROSITE" id="PS50932"/>
    </source>
</evidence>
<dbReference type="EMBL" id="QBKN01000037">
    <property type="protein sequence ID" value="PTX39416.1"/>
    <property type="molecule type" value="Genomic_DNA"/>
</dbReference>
<dbReference type="Gene3D" id="1.10.260.40">
    <property type="entry name" value="lambda repressor-like DNA-binding domains"/>
    <property type="match status" value="1"/>
</dbReference>
<gene>
    <name evidence="5" type="ORF">C8N44_1374</name>
</gene>
<dbReference type="Pfam" id="PF00356">
    <property type="entry name" value="LacI"/>
    <property type="match status" value="1"/>
</dbReference>
<dbReference type="CDD" id="cd01392">
    <property type="entry name" value="HTH_LacI"/>
    <property type="match status" value="1"/>
</dbReference>
<dbReference type="Proteomes" id="UP000244069">
    <property type="component" value="Unassembled WGS sequence"/>
</dbReference>
<dbReference type="InterPro" id="IPR010982">
    <property type="entry name" value="Lambda_DNA-bd_dom_sf"/>
</dbReference>
<evidence type="ECO:0000313" key="5">
    <source>
        <dbReference type="EMBL" id="PTX39416.1"/>
    </source>
</evidence>
<dbReference type="RefSeq" id="WP_107978636.1">
    <property type="nucleotide sequence ID" value="NZ_BMEZ01000037.1"/>
</dbReference>
<dbReference type="SMART" id="SM00354">
    <property type="entry name" value="HTH_LACI"/>
    <property type="match status" value="1"/>
</dbReference>
<protein>
    <submittedName>
        <fullName evidence="5">LacI family transcriptional regulator</fullName>
    </submittedName>
</protein>
<keyword evidence="2" id="KW-0238">DNA-binding</keyword>
<dbReference type="GO" id="GO:0000976">
    <property type="term" value="F:transcription cis-regulatory region binding"/>
    <property type="evidence" value="ECO:0007669"/>
    <property type="project" value="TreeGrafter"/>
</dbReference>
<evidence type="ECO:0000256" key="1">
    <source>
        <dbReference type="ARBA" id="ARBA00023015"/>
    </source>
</evidence>
<feature type="domain" description="HTH lacI-type" evidence="4">
    <location>
        <begin position="12"/>
        <end position="66"/>
    </location>
</feature>
<dbReference type="InterPro" id="IPR046335">
    <property type="entry name" value="LacI/GalR-like_sensor"/>
</dbReference>
<dbReference type="InterPro" id="IPR000843">
    <property type="entry name" value="HTH_LacI"/>
</dbReference>
<dbReference type="PANTHER" id="PTHR30146">
    <property type="entry name" value="LACI-RELATED TRANSCRIPTIONAL REPRESSOR"/>
    <property type="match status" value="1"/>
</dbReference>
<proteinExistence type="predicted"/>
<dbReference type="CDD" id="cd06267">
    <property type="entry name" value="PBP1_LacI_sugar_binding-like"/>
    <property type="match status" value="1"/>
</dbReference>
<keyword evidence="3" id="KW-0804">Transcription</keyword>
<sequence length="346" mass="37378">MTEKIRETGERVTIRTVAEDAGVSTAAVSKVLRNAYGVSDTLRSKVLTSIEKLGYRPSTAARGMRGKTYSIGLLLTEMENAFLPKVVRGAKEVFGAANYQVMIGVGEAQASIEQSLIDSMMDMRMDGVLLVAPRLTGTVLAGYAAKTPLVVIGHHEPSAETFDTVNSDDVAGAREAVCALIASGYRDIHMTSLSQRRFDMPAGEGEVFTMRETGYLAAMQEAGLSDRARIWRLREREGCEGPPLTDLLKVGPRPEAVFCWSDIHALELINLAWSRGVRVPEDLAIVGYDDTPAAGMPIVGLSSVNQQGADLGRQAARAMLSRIEGRTTPEHILLEPALKTRRSSGS</sequence>
<name>A0A2T6A6K2_9RHOB</name>
<dbReference type="Pfam" id="PF13377">
    <property type="entry name" value="Peripla_BP_3"/>
    <property type="match status" value="1"/>
</dbReference>
<keyword evidence="1" id="KW-0805">Transcription regulation</keyword>
<accession>A0A2T6A6K2</accession>
<reference evidence="5 6" key="1">
    <citation type="submission" date="2018-04" db="EMBL/GenBank/DDBJ databases">
        <title>Genomic Encyclopedia of Archaeal and Bacterial Type Strains, Phase II (KMG-II): from individual species to whole genera.</title>
        <authorList>
            <person name="Goeker M."/>
        </authorList>
    </citation>
    <scope>NUCLEOTIDE SEQUENCE [LARGE SCALE GENOMIC DNA]</scope>
    <source>
        <strain evidence="5 6">DSM 29329</strain>
    </source>
</reference>
<dbReference type="PROSITE" id="PS50932">
    <property type="entry name" value="HTH_LACI_2"/>
    <property type="match status" value="1"/>
</dbReference>
<dbReference type="PANTHER" id="PTHR30146:SF109">
    <property type="entry name" value="HTH-TYPE TRANSCRIPTIONAL REGULATOR GALS"/>
    <property type="match status" value="1"/>
</dbReference>
<keyword evidence="6" id="KW-1185">Reference proteome</keyword>